<evidence type="ECO:0000256" key="5">
    <source>
        <dbReference type="ARBA" id="ARBA00022786"/>
    </source>
</evidence>
<evidence type="ECO:0000313" key="11">
    <source>
        <dbReference type="Proteomes" id="UP000093000"/>
    </source>
</evidence>
<evidence type="ECO:0000313" key="10">
    <source>
        <dbReference type="EMBL" id="OBZ86069.1"/>
    </source>
</evidence>
<dbReference type="PANTHER" id="PTHR24006">
    <property type="entry name" value="UBIQUITIN CARBOXYL-TERMINAL HYDROLASE"/>
    <property type="match status" value="1"/>
</dbReference>
<evidence type="ECO:0000256" key="4">
    <source>
        <dbReference type="ARBA" id="ARBA00022670"/>
    </source>
</evidence>
<dbReference type="Pfam" id="PF00443">
    <property type="entry name" value="UCH"/>
    <property type="match status" value="1"/>
</dbReference>
<comment type="similarity">
    <text evidence="2">Belongs to the peptidase C19 family.</text>
</comment>
<dbReference type="Gene3D" id="3.90.70.10">
    <property type="entry name" value="Cysteine proteinases"/>
    <property type="match status" value="1"/>
</dbReference>
<evidence type="ECO:0000256" key="1">
    <source>
        <dbReference type="ARBA" id="ARBA00000707"/>
    </source>
</evidence>
<evidence type="ECO:0000256" key="3">
    <source>
        <dbReference type="ARBA" id="ARBA00012759"/>
    </source>
</evidence>
<protein>
    <recommendedName>
        <fullName evidence="3">ubiquitinyl hydrolase 1</fullName>
        <ecNumber evidence="3">3.4.19.12</ecNumber>
    </recommendedName>
</protein>
<dbReference type="AlphaFoldDB" id="A0A1C7NBE2"/>
<reference evidence="10 11" key="1">
    <citation type="submission" date="2016-03" db="EMBL/GenBank/DDBJ databases">
        <title>Choanephora cucurbitarum.</title>
        <authorList>
            <person name="Min B."/>
            <person name="Park H."/>
            <person name="Park J.-H."/>
            <person name="Shin H.-D."/>
            <person name="Choi I.-G."/>
        </authorList>
    </citation>
    <scope>NUCLEOTIDE SEQUENCE [LARGE SCALE GENOMIC DNA]</scope>
    <source>
        <strain evidence="10 11">KUS-F28377</strain>
    </source>
</reference>
<evidence type="ECO:0000256" key="7">
    <source>
        <dbReference type="ARBA" id="ARBA00022807"/>
    </source>
</evidence>
<dbReference type="GO" id="GO:0006508">
    <property type="term" value="P:proteolysis"/>
    <property type="evidence" value="ECO:0007669"/>
    <property type="project" value="UniProtKB-KW"/>
</dbReference>
<feature type="compositionally biased region" description="Low complexity" evidence="8">
    <location>
        <begin position="477"/>
        <end position="490"/>
    </location>
</feature>
<proteinExistence type="inferred from homology"/>
<dbReference type="EMBL" id="LUGH01000331">
    <property type="protein sequence ID" value="OBZ86069.1"/>
    <property type="molecule type" value="Genomic_DNA"/>
</dbReference>
<sequence>MERKRDRIWKLVFPHKRTLQSEQIKRSQEQSNKITSLANFAEHHFDIQLSSDILENILEANEWDSKRSIADLVDYEEASHGILISPKLDHPLSGAENDRGTSCYIDSLLFAMFVSNTTFDPLLTYDIPPDQDNKIKLQTLFRLFVNKLRKGRLINADTVHWLRRVLQEANWNGQDEAGHWTQEDASELFMFITETFELPYLPFQIRLFHGANKDSDDDRVMTDRTLSLSIPDDDRAEVRLEDILVDYFYNSTITGIRRQVNHSEEEGIHENVAASPTIQSLMEEKPNLERLLIRRPSHLDQPQQQVAVTAWQVLELLPFYSATNEQGISISSQLGASFPDTHMILPIVLKRYRYDHAGGSHKIKRRVEIPVTIDFNRFVNQNVDDPVCPTCGRLVDWTLCLKSAVCHKGDSPLSGHYVSYARKETEEDHDGWLKLDDMQSAHRVVELDHDDPTVDSDLTENAYILFYELDKTCHHQSQSTTDSSTSSVSSAEMAKQKEGPSYTEKPIKKKKKKQHTHHHACCMM</sequence>
<dbReference type="OrthoDB" id="6287070at2759"/>
<dbReference type="InterPro" id="IPR038765">
    <property type="entry name" value="Papain-like_cys_pep_sf"/>
</dbReference>
<name>A0A1C7NBE2_9FUNG</name>
<evidence type="ECO:0000259" key="9">
    <source>
        <dbReference type="PROSITE" id="PS50235"/>
    </source>
</evidence>
<dbReference type="PANTHER" id="PTHR24006:SF722">
    <property type="entry name" value="UBIQUITIN CARBOXYL-TERMINAL HYDROLASE 48"/>
    <property type="match status" value="1"/>
</dbReference>
<dbReference type="SUPFAM" id="SSF54001">
    <property type="entry name" value="Cysteine proteinases"/>
    <property type="match status" value="1"/>
</dbReference>
<keyword evidence="11" id="KW-1185">Reference proteome</keyword>
<dbReference type="InterPro" id="IPR028889">
    <property type="entry name" value="USP"/>
</dbReference>
<dbReference type="Proteomes" id="UP000093000">
    <property type="component" value="Unassembled WGS sequence"/>
</dbReference>
<evidence type="ECO:0000256" key="6">
    <source>
        <dbReference type="ARBA" id="ARBA00022801"/>
    </source>
</evidence>
<comment type="caution">
    <text evidence="10">The sequence shown here is derived from an EMBL/GenBank/DDBJ whole genome shotgun (WGS) entry which is preliminary data.</text>
</comment>
<dbReference type="GO" id="GO:0016579">
    <property type="term" value="P:protein deubiquitination"/>
    <property type="evidence" value="ECO:0007669"/>
    <property type="project" value="InterPro"/>
</dbReference>
<evidence type="ECO:0000256" key="8">
    <source>
        <dbReference type="SAM" id="MobiDB-lite"/>
    </source>
</evidence>
<dbReference type="GO" id="GO:0004843">
    <property type="term" value="F:cysteine-type deubiquitinase activity"/>
    <property type="evidence" value="ECO:0007669"/>
    <property type="project" value="UniProtKB-EC"/>
</dbReference>
<accession>A0A1C7NBE2</accession>
<keyword evidence="4" id="KW-0645">Protease</keyword>
<dbReference type="STRING" id="101091.A0A1C7NBE2"/>
<keyword evidence="5" id="KW-0833">Ubl conjugation pathway</keyword>
<feature type="domain" description="USP" evidence="9">
    <location>
        <begin position="93"/>
        <end position="470"/>
    </location>
</feature>
<dbReference type="InterPro" id="IPR001394">
    <property type="entry name" value="Peptidase_C19_UCH"/>
</dbReference>
<feature type="region of interest" description="Disordered" evidence="8">
    <location>
        <begin position="477"/>
        <end position="524"/>
    </location>
</feature>
<evidence type="ECO:0000256" key="2">
    <source>
        <dbReference type="ARBA" id="ARBA00009085"/>
    </source>
</evidence>
<comment type="catalytic activity">
    <reaction evidence="1">
        <text>Thiol-dependent hydrolysis of ester, thioester, amide, peptide and isopeptide bonds formed by the C-terminal Gly of ubiquitin (a 76-residue protein attached to proteins as an intracellular targeting signal).</text>
        <dbReference type="EC" id="3.4.19.12"/>
    </reaction>
</comment>
<dbReference type="EC" id="3.4.19.12" evidence="3"/>
<keyword evidence="6" id="KW-0378">Hydrolase</keyword>
<dbReference type="InterPro" id="IPR050164">
    <property type="entry name" value="Peptidase_C19"/>
</dbReference>
<feature type="compositionally biased region" description="Basic residues" evidence="8">
    <location>
        <begin position="507"/>
        <end position="524"/>
    </location>
</feature>
<dbReference type="GO" id="GO:0005634">
    <property type="term" value="C:nucleus"/>
    <property type="evidence" value="ECO:0007669"/>
    <property type="project" value="UniProtKB-SubCell"/>
</dbReference>
<organism evidence="10 11">
    <name type="scientific">Choanephora cucurbitarum</name>
    <dbReference type="NCBI Taxonomy" id="101091"/>
    <lineage>
        <taxon>Eukaryota</taxon>
        <taxon>Fungi</taxon>
        <taxon>Fungi incertae sedis</taxon>
        <taxon>Mucoromycota</taxon>
        <taxon>Mucoromycotina</taxon>
        <taxon>Mucoromycetes</taxon>
        <taxon>Mucorales</taxon>
        <taxon>Mucorineae</taxon>
        <taxon>Choanephoraceae</taxon>
        <taxon>Choanephoroideae</taxon>
        <taxon>Choanephora</taxon>
    </lineage>
</organism>
<dbReference type="InParanoid" id="A0A1C7NBE2"/>
<dbReference type="GO" id="GO:0005829">
    <property type="term" value="C:cytosol"/>
    <property type="evidence" value="ECO:0007669"/>
    <property type="project" value="TreeGrafter"/>
</dbReference>
<keyword evidence="7" id="KW-0788">Thiol protease</keyword>
<dbReference type="PROSITE" id="PS50235">
    <property type="entry name" value="USP_3"/>
    <property type="match status" value="1"/>
</dbReference>
<gene>
    <name evidence="10" type="ORF">A0J61_05881</name>
</gene>